<proteinExistence type="inferred from homology"/>
<evidence type="ECO:0000313" key="8">
    <source>
        <dbReference type="Proteomes" id="UP000295197"/>
    </source>
</evidence>
<evidence type="ECO:0000256" key="4">
    <source>
        <dbReference type="ARBA" id="ARBA00023125"/>
    </source>
</evidence>
<dbReference type="EMBL" id="SMBZ01000004">
    <property type="protein sequence ID" value="TCV19486.1"/>
    <property type="molecule type" value="Genomic_DNA"/>
</dbReference>
<dbReference type="Proteomes" id="UP000295197">
    <property type="component" value="Unassembled WGS sequence"/>
</dbReference>
<dbReference type="OrthoDB" id="1099849at2"/>
<sequence>MSKIKNISSIEVSDTEIIAGIAVGDNRIINKIYKSFFPSIAHMIVSNNGSNDEAKDVFQEAVMVLYDKITQQQFELNSKLSTFLYAVSRRLWLKQLSRKGHTLNTTDISDFEDILHVEEDIQEHQEIENQFEQMNEAMYQLGEPCQTLLKDFYIKNLSMQEITEKFGYTNSDNAKTQKYKCLQRLKKIFFTNKIKE</sequence>
<dbReference type="GO" id="GO:0003677">
    <property type="term" value="F:DNA binding"/>
    <property type="evidence" value="ECO:0007669"/>
    <property type="project" value="UniProtKB-KW"/>
</dbReference>
<dbReference type="SUPFAM" id="SSF88659">
    <property type="entry name" value="Sigma3 and sigma4 domains of RNA polymerase sigma factors"/>
    <property type="match status" value="1"/>
</dbReference>
<keyword evidence="5" id="KW-0804">Transcription</keyword>
<dbReference type="GO" id="GO:0016987">
    <property type="term" value="F:sigma factor activity"/>
    <property type="evidence" value="ECO:0007669"/>
    <property type="project" value="UniProtKB-KW"/>
</dbReference>
<feature type="domain" description="RNA polymerase sigma-70 region 2" evidence="6">
    <location>
        <begin position="38"/>
        <end position="100"/>
    </location>
</feature>
<dbReference type="Gene3D" id="1.10.10.10">
    <property type="entry name" value="Winged helix-like DNA-binding domain superfamily/Winged helix DNA-binding domain"/>
    <property type="match status" value="1"/>
</dbReference>
<evidence type="ECO:0000256" key="1">
    <source>
        <dbReference type="ARBA" id="ARBA00010641"/>
    </source>
</evidence>
<comment type="caution">
    <text evidence="7">The sequence shown here is derived from an EMBL/GenBank/DDBJ whole genome shotgun (WGS) entry which is preliminary data.</text>
</comment>
<name>A0A4R3VZC5_9SPHI</name>
<dbReference type="InterPro" id="IPR039425">
    <property type="entry name" value="RNA_pol_sigma-70-like"/>
</dbReference>
<dbReference type="Pfam" id="PF04542">
    <property type="entry name" value="Sigma70_r2"/>
    <property type="match status" value="1"/>
</dbReference>
<comment type="similarity">
    <text evidence="1">Belongs to the sigma-70 factor family. ECF subfamily.</text>
</comment>
<dbReference type="PANTHER" id="PTHR43133">
    <property type="entry name" value="RNA POLYMERASE ECF-TYPE SIGMA FACTO"/>
    <property type="match status" value="1"/>
</dbReference>
<dbReference type="InterPro" id="IPR036388">
    <property type="entry name" value="WH-like_DNA-bd_sf"/>
</dbReference>
<gene>
    <name evidence="7" type="ORF">EDC17_10048</name>
</gene>
<dbReference type="InterPro" id="IPR007627">
    <property type="entry name" value="RNA_pol_sigma70_r2"/>
</dbReference>
<evidence type="ECO:0000259" key="6">
    <source>
        <dbReference type="Pfam" id="PF04542"/>
    </source>
</evidence>
<protein>
    <submittedName>
        <fullName evidence="7">RNA polymerase sigma factor (Sigma-70 family)</fullName>
    </submittedName>
</protein>
<dbReference type="NCBIfam" id="TIGR02937">
    <property type="entry name" value="sigma70-ECF"/>
    <property type="match status" value="1"/>
</dbReference>
<evidence type="ECO:0000256" key="3">
    <source>
        <dbReference type="ARBA" id="ARBA00023082"/>
    </source>
</evidence>
<dbReference type="InterPro" id="IPR013325">
    <property type="entry name" value="RNA_pol_sigma_r2"/>
</dbReference>
<keyword evidence="4" id="KW-0238">DNA-binding</keyword>
<keyword evidence="8" id="KW-1185">Reference proteome</keyword>
<dbReference type="PANTHER" id="PTHR43133:SF8">
    <property type="entry name" value="RNA POLYMERASE SIGMA FACTOR HI_1459-RELATED"/>
    <property type="match status" value="1"/>
</dbReference>
<dbReference type="Gene3D" id="1.10.1740.10">
    <property type="match status" value="1"/>
</dbReference>
<evidence type="ECO:0000256" key="5">
    <source>
        <dbReference type="ARBA" id="ARBA00023163"/>
    </source>
</evidence>
<reference evidence="7 8" key="1">
    <citation type="submission" date="2019-03" db="EMBL/GenBank/DDBJ databases">
        <title>Genomic Encyclopedia of Type Strains, Phase IV (KMG-IV): sequencing the most valuable type-strain genomes for metagenomic binning, comparative biology and taxonomic classification.</title>
        <authorList>
            <person name="Goeker M."/>
        </authorList>
    </citation>
    <scope>NUCLEOTIDE SEQUENCE [LARGE SCALE GENOMIC DNA]</scope>
    <source>
        <strain evidence="7 8">DSM 22362</strain>
    </source>
</reference>
<dbReference type="GO" id="GO:0006352">
    <property type="term" value="P:DNA-templated transcription initiation"/>
    <property type="evidence" value="ECO:0007669"/>
    <property type="project" value="InterPro"/>
</dbReference>
<evidence type="ECO:0000313" key="7">
    <source>
        <dbReference type="EMBL" id="TCV19486.1"/>
    </source>
</evidence>
<dbReference type="InterPro" id="IPR013324">
    <property type="entry name" value="RNA_pol_sigma_r3/r4-like"/>
</dbReference>
<dbReference type="RefSeq" id="WP_132776551.1">
    <property type="nucleotide sequence ID" value="NZ_SMBZ01000004.1"/>
</dbReference>
<dbReference type="AlphaFoldDB" id="A0A4R3VZC5"/>
<accession>A0A4R3VZC5</accession>
<evidence type="ECO:0000256" key="2">
    <source>
        <dbReference type="ARBA" id="ARBA00023015"/>
    </source>
</evidence>
<keyword evidence="3" id="KW-0731">Sigma factor</keyword>
<dbReference type="InterPro" id="IPR014284">
    <property type="entry name" value="RNA_pol_sigma-70_dom"/>
</dbReference>
<dbReference type="SUPFAM" id="SSF88946">
    <property type="entry name" value="Sigma2 domain of RNA polymerase sigma factors"/>
    <property type="match status" value="1"/>
</dbReference>
<organism evidence="7 8">
    <name type="scientific">Sphingobacterium alimentarium</name>
    <dbReference type="NCBI Taxonomy" id="797292"/>
    <lineage>
        <taxon>Bacteria</taxon>
        <taxon>Pseudomonadati</taxon>
        <taxon>Bacteroidota</taxon>
        <taxon>Sphingobacteriia</taxon>
        <taxon>Sphingobacteriales</taxon>
        <taxon>Sphingobacteriaceae</taxon>
        <taxon>Sphingobacterium</taxon>
    </lineage>
</organism>
<keyword evidence="2" id="KW-0805">Transcription regulation</keyword>